<evidence type="ECO:0000313" key="2">
    <source>
        <dbReference type="Proteomes" id="UP000244193"/>
    </source>
</evidence>
<dbReference type="AlphaFoldDB" id="A0A2S0RFC9"/>
<dbReference type="EMBL" id="CP028811">
    <property type="protein sequence ID" value="AWA29422.1"/>
    <property type="molecule type" value="Genomic_DNA"/>
</dbReference>
<protein>
    <submittedName>
        <fullName evidence="1">Uncharacterized protein</fullName>
    </submittedName>
</protein>
<dbReference type="KEGG" id="fmg:HYN48_04595"/>
<organism evidence="1 2">
    <name type="scientific">Flavobacterium magnum</name>
    <dbReference type="NCBI Taxonomy" id="2162713"/>
    <lineage>
        <taxon>Bacteria</taxon>
        <taxon>Pseudomonadati</taxon>
        <taxon>Bacteroidota</taxon>
        <taxon>Flavobacteriia</taxon>
        <taxon>Flavobacteriales</taxon>
        <taxon>Flavobacteriaceae</taxon>
        <taxon>Flavobacterium</taxon>
    </lineage>
</organism>
<gene>
    <name evidence="1" type="ORF">HYN48_04595</name>
</gene>
<sequence>MYTTGVRPYARICVPAVLVIVMKSDVLDEENVSFLPLATDTFVYSPAYAMFVTSSGLPEHEGEKVVVGYNTPLVHPFPNVVGRLVKLKGPPQALFVVPQFDLTHT</sequence>
<reference evidence="1 2" key="1">
    <citation type="submission" date="2018-04" db="EMBL/GenBank/DDBJ databases">
        <title>Genome sequencing of Flavobacterium sp. HYN0048.</title>
        <authorList>
            <person name="Yi H."/>
            <person name="Baek C."/>
        </authorList>
    </citation>
    <scope>NUCLEOTIDE SEQUENCE [LARGE SCALE GENOMIC DNA]</scope>
    <source>
        <strain evidence="1 2">HYN0048</strain>
    </source>
</reference>
<dbReference type="Proteomes" id="UP000244193">
    <property type="component" value="Chromosome"/>
</dbReference>
<proteinExistence type="predicted"/>
<accession>A0A2S0RFC9</accession>
<name>A0A2S0RFC9_9FLAO</name>
<keyword evidence="2" id="KW-1185">Reference proteome</keyword>
<evidence type="ECO:0000313" key="1">
    <source>
        <dbReference type="EMBL" id="AWA29422.1"/>
    </source>
</evidence>